<dbReference type="SUPFAM" id="SSF52540">
    <property type="entry name" value="P-loop containing nucleoside triphosphate hydrolases"/>
    <property type="match status" value="1"/>
</dbReference>
<evidence type="ECO:0000313" key="2">
    <source>
        <dbReference type="EMBL" id="MBP2256980.1"/>
    </source>
</evidence>
<accession>A0ABS4S650</accession>
<dbReference type="InterPro" id="IPR027417">
    <property type="entry name" value="P-loop_NTPase"/>
</dbReference>
<dbReference type="InterPro" id="IPR003439">
    <property type="entry name" value="ABC_transporter-like_ATP-bd"/>
</dbReference>
<proteinExistence type="predicted"/>
<dbReference type="Proteomes" id="UP001519294">
    <property type="component" value="Unassembled WGS sequence"/>
</dbReference>
<reference evidence="2 3" key="1">
    <citation type="submission" date="2021-03" db="EMBL/GenBank/DDBJ databases">
        <title>Genomic Encyclopedia of Type Strains, Phase IV (KMG-IV): sequencing the most valuable type-strain genomes for metagenomic binning, comparative biology and taxonomic classification.</title>
        <authorList>
            <person name="Goeker M."/>
        </authorList>
    </citation>
    <scope>NUCLEOTIDE SEQUENCE [LARGE SCALE GENOMIC DNA]</scope>
    <source>
        <strain evidence="2 3">DSM 25790</strain>
    </source>
</reference>
<sequence>MQKLVETYGVLQDRFTVSGGYEIDAMIEKITTGLHINALLDQSFSALSGGEKTKVGLALILLKNPDFLLLDEPTNQLDLIAVEWLEDFLQSYKGTIIVISHDRYFLDEVVNKVLDLEDGEIQGYLTNFSGFGQDISRP</sequence>
<name>A0ABS4S650_9BACI</name>
<evidence type="ECO:0000259" key="1">
    <source>
        <dbReference type="Pfam" id="PF00005"/>
    </source>
</evidence>
<protein>
    <submittedName>
        <fullName evidence="2">ATPase subunit of ABC transporter with duplicated ATPase domains</fullName>
    </submittedName>
</protein>
<dbReference type="PANTHER" id="PTHR42855:SF2">
    <property type="entry name" value="DRUG RESISTANCE ABC TRANSPORTER,ATP-BINDING PROTEIN"/>
    <property type="match status" value="1"/>
</dbReference>
<dbReference type="Gene3D" id="3.40.50.300">
    <property type="entry name" value="P-loop containing nucleotide triphosphate hydrolases"/>
    <property type="match status" value="1"/>
</dbReference>
<comment type="caution">
    <text evidence="2">The sequence shown here is derived from an EMBL/GenBank/DDBJ whole genome shotgun (WGS) entry which is preliminary data.</text>
</comment>
<dbReference type="EMBL" id="JAGIKX010000004">
    <property type="protein sequence ID" value="MBP2256980.1"/>
    <property type="molecule type" value="Genomic_DNA"/>
</dbReference>
<dbReference type="InterPro" id="IPR051309">
    <property type="entry name" value="ABCF_ATPase"/>
</dbReference>
<dbReference type="Pfam" id="PF00005">
    <property type="entry name" value="ABC_tran"/>
    <property type="match status" value="1"/>
</dbReference>
<dbReference type="PANTHER" id="PTHR42855">
    <property type="entry name" value="ABC TRANSPORTER ATP-BINDING SUBUNIT"/>
    <property type="match status" value="1"/>
</dbReference>
<keyword evidence="3" id="KW-1185">Reference proteome</keyword>
<dbReference type="CDD" id="cd03221">
    <property type="entry name" value="ABCF_EF-3"/>
    <property type="match status" value="1"/>
</dbReference>
<feature type="domain" description="ABC transporter" evidence="1">
    <location>
        <begin position="14"/>
        <end position="75"/>
    </location>
</feature>
<evidence type="ECO:0000313" key="3">
    <source>
        <dbReference type="Proteomes" id="UP001519294"/>
    </source>
</evidence>
<organism evidence="2 3">
    <name type="scientific">Virgibacillus alimentarius</name>
    <dbReference type="NCBI Taxonomy" id="698769"/>
    <lineage>
        <taxon>Bacteria</taxon>
        <taxon>Bacillati</taxon>
        <taxon>Bacillota</taxon>
        <taxon>Bacilli</taxon>
        <taxon>Bacillales</taxon>
        <taxon>Bacillaceae</taxon>
        <taxon>Virgibacillus</taxon>
    </lineage>
</organism>
<gene>
    <name evidence="2" type="ORF">J2Z81_000924</name>
</gene>